<feature type="compositionally biased region" description="Polar residues" evidence="1">
    <location>
        <begin position="664"/>
        <end position="680"/>
    </location>
</feature>
<feature type="region of interest" description="Disordered" evidence="1">
    <location>
        <begin position="746"/>
        <end position="774"/>
    </location>
</feature>
<dbReference type="AlphaFoldDB" id="A0A7S1KL53"/>
<feature type="compositionally biased region" description="Low complexity" evidence="1">
    <location>
        <begin position="137"/>
        <end position="152"/>
    </location>
</feature>
<accession>A0A7S1KL53</accession>
<feature type="compositionally biased region" description="Acidic residues" evidence="1">
    <location>
        <begin position="351"/>
        <end position="366"/>
    </location>
</feature>
<evidence type="ECO:0000313" key="2">
    <source>
        <dbReference type="EMBL" id="CAD9077183.1"/>
    </source>
</evidence>
<feature type="compositionally biased region" description="Polar residues" evidence="1">
    <location>
        <begin position="335"/>
        <end position="350"/>
    </location>
</feature>
<feature type="compositionally biased region" description="Basic and acidic residues" evidence="1">
    <location>
        <begin position="642"/>
        <end position="652"/>
    </location>
</feature>
<reference evidence="2" key="1">
    <citation type="submission" date="2021-01" db="EMBL/GenBank/DDBJ databases">
        <authorList>
            <person name="Corre E."/>
            <person name="Pelletier E."/>
            <person name="Niang G."/>
            <person name="Scheremetjew M."/>
            <person name="Finn R."/>
            <person name="Kale V."/>
            <person name="Holt S."/>
            <person name="Cochrane G."/>
            <person name="Meng A."/>
            <person name="Brown T."/>
            <person name="Cohen L."/>
        </authorList>
    </citation>
    <scope>NUCLEOTIDE SEQUENCE</scope>
    <source>
        <strain evidence="2">WS</strain>
    </source>
</reference>
<feature type="compositionally biased region" description="Basic and acidic residues" evidence="1">
    <location>
        <begin position="696"/>
        <end position="706"/>
    </location>
</feature>
<feature type="compositionally biased region" description="Low complexity" evidence="1">
    <location>
        <begin position="231"/>
        <end position="249"/>
    </location>
</feature>
<dbReference type="EMBL" id="HBGD01000540">
    <property type="protein sequence ID" value="CAD9077183.1"/>
    <property type="molecule type" value="Transcribed_RNA"/>
</dbReference>
<name>A0A7S1KL53_9EUKA</name>
<gene>
    <name evidence="2" type="ORF">PCOS0759_LOCUS414</name>
</gene>
<feature type="compositionally biased region" description="Polar residues" evidence="1">
    <location>
        <begin position="454"/>
        <end position="467"/>
    </location>
</feature>
<feature type="compositionally biased region" description="Basic and acidic residues" evidence="1">
    <location>
        <begin position="746"/>
        <end position="767"/>
    </location>
</feature>
<feature type="region of interest" description="Disordered" evidence="1">
    <location>
        <begin position="790"/>
        <end position="812"/>
    </location>
</feature>
<feature type="compositionally biased region" description="Acidic residues" evidence="1">
    <location>
        <begin position="627"/>
        <end position="641"/>
    </location>
</feature>
<feature type="compositionally biased region" description="Polar residues" evidence="1">
    <location>
        <begin position="34"/>
        <end position="53"/>
    </location>
</feature>
<feature type="region of interest" description="Disordered" evidence="1">
    <location>
        <begin position="1"/>
        <end position="724"/>
    </location>
</feature>
<feature type="compositionally biased region" description="Polar residues" evidence="1">
    <location>
        <begin position="379"/>
        <end position="394"/>
    </location>
</feature>
<feature type="compositionally biased region" description="Acidic residues" evidence="1">
    <location>
        <begin position="485"/>
        <end position="499"/>
    </location>
</feature>
<feature type="compositionally biased region" description="Polar residues" evidence="1">
    <location>
        <begin position="92"/>
        <end position="104"/>
    </location>
</feature>
<evidence type="ECO:0000256" key="1">
    <source>
        <dbReference type="SAM" id="MobiDB-lite"/>
    </source>
</evidence>
<feature type="compositionally biased region" description="Polar residues" evidence="1">
    <location>
        <begin position="560"/>
        <end position="582"/>
    </location>
</feature>
<proteinExistence type="predicted"/>
<feature type="compositionally biased region" description="Polar residues" evidence="1">
    <location>
        <begin position="606"/>
        <end position="622"/>
    </location>
</feature>
<sequence length="1078" mass="122219">MHHVSGPPQQQHFQQTQNYGMMSRAPQGQYHPQGPQNPRYNQDLHQNWSQIESQHVDRVHPTQRHTPREGFQPYPAQEHQHQGGHYSQQYSRNPSPHDSYPQQRGSRDNSQERIPLPHQRQPPNPQTDMQHRGGSLYDPLSYQQPPQQYYNRGPPPRLSHPQHTDETRQTPGDSPNMQPYRGNFPSQPPYDRRGRPQLHDSMPYPHNPNVPSHDYSEQSQFSHSQHPYGIPPERSSRSNSANNSPHRNSITPPPQNHRMNRDERHPSYDQQPPHHQIPHLADQNSIPPPNSGNAQPPMVSFNRTQIPPNDHPSHQLPLNDPPLIEQLTMKAPQLSRPNSVPSTSQRTNMQMDDEDDISDFEDEFEFSEFQTADLGNPNGAAQPSQSTQAVSPNSFDDFLLGDSAPQNTQQPEEKHKKSIPISNGGDDFFDLPESSTSANPTKEESKNWIEDPSDSFSQATATTSAVNNPAVIPESVSASLHEEEGGTFEEDDDEEDWGDFENPIDATPAPDRGSASTRESSSDRVAQPQPTPRQQPGIKDRQNFVDDLFSFDTVEIPAQSERQNSLQERSSDTGNFDPQTNHGLADFSFDEVTVEQNGESDVPLRSETNLITTQPSDSNAPSRETEFVSDEEDEEWGDFEENTVKEDQKSEAFEQPASGDVSENEQAQIAQSTSTNPSSVDSKRAILDLFSFEEEPITHTNDESSRSETVSTAPTQDTNPPVDEIEVDFDEDSEEGEWGDFVEAQKEDENIQQRVEGEVSEKSRESSEFTNTVANENSFLEDIIPITSKVSVTQEPSSATTDTSSSNTEESPGLSALLEQLLVMERFAEAAECYKHMQEGETTRAGASWTNLACGFLPSAHTHKFLQFFCDERVFAHIDNLYNQMPKNVSRDDLESAEQLTDMNIKLEKYEKESLKMFEIYAPTVRLVYACFKEMSQCQNVHYRLMTLAPSEREEILSQERVERYFHNIVDVDWVLQVAVQSIIAECGVVVKEATDHILQNLEGIHQQIKGGVFAMWNLDWKSPEKITSKNVTRCTLTEFVHTNHDLFCVYGGEQMWWKAANMWHSRVSIKPPKRIKR</sequence>
<feature type="compositionally biased region" description="Polar residues" evidence="1">
    <location>
        <begin position="707"/>
        <end position="719"/>
    </location>
</feature>
<feature type="compositionally biased region" description="Low complexity" evidence="1">
    <location>
        <begin position="795"/>
        <end position="811"/>
    </location>
</feature>
<protein>
    <submittedName>
        <fullName evidence="2">Uncharacterized protein</fullName>
    </submittedName>
</protein>
<organism evidence="2">
    <name type="scientific">Percolomonas cosmopolitus</name>
    <dbReference type="NCBI Taxonomy" id="63605"/>
    <lineage>
        <taxon>Eukaryota</taxon>
        <taxon>Discoba</taxon>
        <taxon>Heterolobosea</taxon>
        <taxon>Tetramitia</taxon>
        <taxon>Eutetramitia</taxon>
        <taxon>Percolomonadidae</taxon>
        <taxon>Percolomonas</taxon>
    </lineage>
</organism>